<dbReference type="Gene3D" id="3.90.550.10">
    <property type="entry name" value="Spore Coat Polysaccharide Biosynthesis Protein SpsA, Chain A"/>
    <property type="match status" value="1"/>
</dbReference>
<gene>
    <name evidence="2" type="ORF">HYN59_17155</name>
</gene>
<dbReference type="PANTHER" id="PTHR43685:SF2">
    <property type="entry name" value="GLYCOSYLTRANSFERASE 2-LIKE DOMAIN-CONTAINING PROTEIN"/>
    <property type="match status" value="1"/>
</dbReference>
<dbReference type="Pfam" id="PF00535">
    <property type="entry name" value="Glycos_transf_2"/>
    <property type="match status" value="1"/>
</dbReference>
<dbReference type="InterPro" id="IPR050834">
    <property type="entry name" value="Glycosyltransf_2"/>
</dbReference>
<accession>A0A2S1R220</accession>
<evidence type="ECO:0000313" key="2">
    <source>
        <dbReference type="EMBL" id="AWH86728.1"/>
    </source>
</evidence>
<dbReference type="SUPFAM" id="SSF53448">
    <property type="entry name" value="Nucleotide-diphospho-sugar transferases"/>
    <property type="match status" value="1"/>
</dbReference>
<name>A0A2S1R220_9FLAO</name>
<dbReference type="EMBL" id="CP029186">
    <property type="protein sequence ID" value="AWH86728.1"/>
    <property type="molecule type" value="Genomic_DNA"/>
</dbReference>
<evidence type="ECO:0000313" key="3">
    <source>
        <dbReference type="Proteomes" id="UP000244929"/>
    </source>
</evidence>
<dbReference type="PANTHER" id="PTHR43685">
    <property type="entry name" value="GLYCOSYLTRANSFERASE"/>
    <property type="match status" value="1"/>
</dbReference>
<protein>
    <recommendedName>
        <fullName evidence="1">Glycosyltransferase 2-like domain-containing protein</fullName>
    </recommendedName>
</protein>
<proteinExistence type="predicted"/>
<evidence type="ECO:0000259" key="1">
    <source>
        <dbReference type="Pfam" id="PF00535"/>
    </source>
</evidence>
<reference evidence="2 3" key="1">
    <citation type="submission" date="2018-04" db="EMBL/GenBank/DDBJ databases">
        <title>Genome sequencing of Flavobacterium sp. HYN0059.</title>
        <authorList>
            <person name="Yi H."/>
            <person name="Baek C."/>
        </authorList>
    </citation>
    <scope>NUCLEOTIDE SEQUENCE [LARGE SCALE GENOMIC DNA]</scope>
    <source>
        <strain evidence="2 3">HYN0059</strain>
    </source>
</reference>
<keyword evidence="3" id="KW-1185">Reference proteome</keyword>
<dbReference type="InterPro" id="IPR029044">
    <property type="entry name" value="Nucleotide-diphossugar_trans"/>
</dbReference>
<sequence>MFFKVKQMPYFSVVIPLYNKENYIAKTLDSVLGQTFTDFEVIIVNDVSTDNSLAVAQRFTNDRIRIIYHEQNKGLSASRNTGIKNSQAEFVAFLDADDLWQPQFLEKIFELTVNYPNAGLFATKYDMLYPNNILIDSHLPLKNGIIKNFFDKERRQHIYCYSSICIKKNVFEKVGMFDEKITMGEDVDFNVRANLDYQLAYFSIPLACITVYSENQITHSSLKGKVIMDHNKYERENPNNQELKKYLDFHRYTMAKRYKMGGNIDDYRTLLKAIDLKNLNYKQRILLMVPAFVLRLIKKIKAQLHKRGLNPTSY</sequence>
<organism evidence="2 3">
    <name type="scientific">Flavobacterium album</name>
    <dbReference type="NCBI Taxonomy" id="2175091"/>
    <lineage>
        <taxon>Bacteria</taxon>
        <taxon>Pseudomonadati</taxon>
        <taxon>Bacteroidota</taxon>
        <taxon>Flavobacteriia</taxon>
        <taxon>Flavobacteriales</taxon>
        <taxon>Flavobacteriaceae</taxon>
        <taxon>Flavobacterium</taxon>
    </lineage>
</organism>
<dbReference type="CDD" id="cd00761">
    <property type="entry name" value="Glyco_tranf_GTA_type"/>
    <property type="match status" value="1"/>
</dbReference>
<dbReference type="InterPro" id="IPR001173">
    <property type="entry name" value="Glyco_trans_2-like"/>
</dbReference>
<dbReference type="Proteomes" id="UP000244929">
    <property type="component" value="Chromosome"/>
</dbReference>
<dbReference type="AlphaFoldDB" id="A0A2S1R220"/>
<dbReference type="KEGG" id="falb:HYN59_17155"/>
<feature type="domain" description="Glycosyltransferase 2-like" evidence="1">
    <location>
        <begin position="12"/>
        <end position="129"/>
    </location>
</feature>